<feature type="compositionally biased region" description="Basic and acidic residues" evidence="1">
    <location>
        <begin position="91"/>
        <end position="108"/>
    </location>
</feature>
<proteinExistence type="predicted"/>
<reference evidence="3" key="2">
    <citation type="submission" date="2020-05" db="UniProtKB">
        <authorList>
            <consortium name="EnsemblMetazoa"/>
        </authorList>
    </citation>
    <scope>IDENTIFICATION</scope>
    <source>
        <strain evidence="3">wikel</strain>
    </source>
</reference>
<sequence length="169" mass="17876">MPTGALRGQAVEPGPARPKIKATLPNPRAECHVKCPSPVEARRRPIDERDGSAVHRRGTAGGGPECVPTTRLAGGPSTGARRRARTAGGEGPRHWRERGQEPLPDREASSGTTAGIPPSSAATDCADDCCCFDTPLTKTPKAAAIATRHSLQSTAADDDQHRRHVEIRI</sequence>
<dbReference type="EnsemblMetazoa" id="ISCW000627-RA">
    <property type="protein sequence ID" value="ISCW000627-PA"/>
    <property type="gene ID" value="ISCW000627"/>
</dbReference>
<dbReference type="Proteomes" id="UP000001555">
    <property type="component" value="Unassembled WGS sequence"/>
</dbReference>
<name>B7P7D6_IXOSC</name>
<dbReference type="PaxDb" id="6945-B7P7D6"/>
<protein>
    <submittedName>
        <fullName evidence="2 3">Uncharacterized protein</fullName>
    </submittedName>
</protein>
<organism>
    <name type="scientific">Ixodes scapularis</name>
    <name type="common">Black-legged tick</name>
    <name type="synonym">Deer tick</name>
    <dbReference type="NCBI Taxonomy" id="6945"/>
    <lineage>
        <taxon>Eukaryota</taxon>
        <taxon>Metazoa</taxon>
        <taxon>Ecdysozoa</taxon>
        <taxon>Arthropoda</taxon>
        <taxon>Chelicerata</taxon>
        <taxon>Arachnida</taxon>
        <taxon>Acari</taxon>
        <taxon>Parasitiformes</taxon>
        <taxon>Ixodida</taxon>
        <taxon>Ixodoidea</taxon>
        <taxon>Ixodidae</taxon>
        <taxon>Ixodinae</taxon>
        <taxon>Ixodes</taxon>
    </lineage>
</organism>
<feature type="compositionally biased region" description="Basic and acidic residues" evidence="1">
    <location>
        <begin position="40"/>
        <end position="53"/>
    </location>
</feature>
<evidence type="ECO:0000313" key="4">
    <source>
        <dbReference type="Proteomes" id="UP000001555"/>
    </source>
</evidence>
<keyword evidence="4" id="KW-1185">Reference proteome</keyword>
<dbReference type="InParanoid" id="B7P7D6"/>
<reference evidence="2 4" key="1">
    <citation type="submission" date="2008-03" db="EMBL/GenBank/DDBJ databases">
        <title>Annotation of Ixodes scapularis.</title>
        <authorList>
            <consortium name="Ixodes scapularis Genome Project Consortium"/>
            <person name="Caler E."/>
            <person name="Hannick L.I."/>
            <person name="Bidwell S."/>
            <person name="Joardar V."/>
            <person name="Thiagarajan M."/>
            <person name="Amedeo P."/>
            <person name="Galinsky K.J."/>
            <person name="Schobel S."/>
            <person name="Inman J."/>
            <person name="Hostetler J."/>
            <person name="Miller J."/>
            <person name="Hammond M."/>
            <person name="Megy K."/>
            <person name="Lawson D."/>
            <person name="Kodira C."/>
            <person name="Sutton G."/>
            <person name="Meyer J."/>
            <person name="Hill C.A."/>
            <person name="Birren B."/>
            <person name="Nene V."/>
            <person name="Collins F."/>
            <person name="Alarcon-Chaidez F."/>
            <person name="Wikel S."/>
            <person name="Strausberg R."/>
        </authorList>
    </citation>
    <scope>NUCLEOTIDE SEQUENCE [LARGE SCALE GENOMIC DNA]</scope>
    <source>
        <strain evidence="4">Wikel</strain>
        <strain evidence="2">Wikel colony</strain>
    </source>
</reference>
<evidence type="ECO:0000313" key="2">
    <source>
        <dbReference type="EMBL" id="EEC02508.1"/>
    </source>
</evidence>
<dbReference type="HOGENOM" id="CLU_1580257_0_0_1"/>
<dbReference type="AlphaFoldDB" id="B7P7D6"/>
<accession>B7P7D6</accession>
<evidence type="ECO:0000256" key="1">
    <source>
        <dbReference type="SAM" id="MobiDB-lite"/>
    </source>
</evidence>
<dbReference type="VEuPathDB" id="VectorBase:ISCI000627"/>
<dbReference type="EMBL" id="ABJB010597687">
    <property type="status" value="NOT_ANNOTATED_CDS"/>
    <property type="molecule type" value="Genomic_DNA"/>
</dbReference>
<gene>
    <name evidence="2" type="ORF">IscW_ISCW000627</name>
</gene>
<evidence type="ECO:0000313" key="3">
    <source>
        <dbReference type="EnsemblMetazoa" id="ISCW000627-PA"/>
    </source>
</evidence>
<dbReference type="VEuPathDB" id="VectorBase:ISCW000627"/>
<dbReference type="EMBL" id="DS651434">
    <property type="protein sequence ID" value="EEC02508.1"/>
    <property type="molecule type" value="Genomic_DNA"/>
</dbReference>
<feature type="region of interest" description="Disordered" evidence="1">
    <location>
        <begin position="1"/>
        <end position="121"/>
    </location>
</feature>